<sequence length="277" mass="29212">MGFEADICADWEASLAALAWQLDCGIDEALGEAPVNRYEVVAEKPAPHASQPHQAVAKSQLRGGATLEESPPAPKADPVALAEAAAAAAGSLEALKAAVGAFPHCELKKGARNTLFAEGNPAARVMVLGEAPGREEDIAGRPFAGQVGHLFDRMFAAIGLARETPDAAKALYLSNVVFWKPTGDRAPDPADIAMLMPFTARHIALADPDVIVVMGSVALEALTGQRSVLRARGKWLKAYGKPVLPMLHPSMVMKSPEAKRDAWADLLALQAFLRGKG</sequence>
<comment type="similarity">
    <text evidence="2">Belongs to the uracil-DNA glycosylase (UDG) superfamily. Type 4 (UDGa) family.</text>
</comment>
<dbReference type="RefSeq" id="WP_226936369.1">
    <property type="nucleotide sequence ID" value="NZ_JACDXX010000012.1"/>
</dbReference>
<organism evidence="14 15">
    <name type="scientific">Pseudogemmobacter faecipullorum</name>
    <dbReference type="NCBI Taxonomy" id="2755041"/>
    <lineage>
        <taxon>Bacteria</taxon>
        <taxon>Pseudomonadati</taxon>
        <taxon>Pseudomonadota</taxon>
        <taxon>Alphaproteobacteria</taxon>
        <taxon>Rhodobacterales</taxon>
        <taxon>Paracoccaceae</taxon>
        <taxon>Pseudogemmobacter</taxon>
    </lineage>
</organism>
<dbReference type="InterPro" id="IPR005273">
    <property type="entry name" value="Ura-DNA_glyco_family4"/>
</dbReference>
<keyword evidence="5" id="KW-0004">4Fe-4S</keyword>
<proteinExistence type="inferred from homology"/>
<dbReference type="SMART" id="SM00986">
    <property type="entry name" value="UDG"/>
    <property type="match status" value="1"/>
</dbReference>
<evidence type="ECO:0000256" key="9">
    <source>
        <dbReference type="ARBA" id="ARBA00023004"/>
    </source>
</evidence>
<dbReference type="EMBL" id="JACDXX010000012">
    <property type="protein sequence ID" value="MCB5410988.1"/>
    <property type="molecule type" value="Genomic_DNA"/>
</dbReference>
<evidence type="ECO:0000256" key="6">
    <source>
        <dbReference type="ARBA" id="ARBA00022723"/>
    </source>
</evidence>
<dbReference type="Gene3D" id="3.40.470.10">
    <property type="entry name" value="Uracil-DNA glycosylase-like domain"/>
    <property type="match status" value="1"/>
</dbReference>
<dbReference type="InterPro" id="IPR005122">
    <property type="entry name" value="Uracil-DNA_glycosylase-like"/>
</dbReference>
<keyword evidence="6" id="KW-0479">Metal-binding</keyword>
<evidence type="ECO:0000256" key="7">
    <source>
        <dbReference type="ARBA" id="ARBA00022763"/>
    </source>
</evidence>
<evidence type="ECO:0000256" key="3">
    <source>
        <dbReference type="ARBA" id="ARBA00012030"/>
    </source>
</evidence>
<gene>
    <name evidence="14" type="ORF">H0485_13395</name>
</gene>
<evidence type="ECO:0000313" key="15">
    <source>
        <dbReference type="Proteomes" id="UP001198571"/>
    </source>
</evidence>
<keyword evidence="15" id="KW-1185">Reference proteome</keyword>
<dbReference type="PANTHER" id="PTHR33693:SF1">
    <property type="entry name" value="TYPE-4 URACIL-DNA GLYCOSYLASE"/>
    <property type="match status" value="1"/>
</dbReference>
<keyword evidence="9" id="KW-0408">Iron</keyword>
<evidence type="ECO:0000256" key="5">
    <source>
        <dbReference type="ARBA" id="ARBA00022485"/>
    </source>
</evidence>
<dbReference type="SMART" id="SM00987">
    <property type="entry name" value="UreE_C"/>
    <property type="match status" value="1"/>
</dbReference>
<name>A0ABS8CNL5_9RHOB</name>
<accession>A0ABS8CNL5</accession>
<evidence type="ECO:0000256" key="2">
    <source>
        <dbReference type="ARBA" id="ARBA00006521"/>
    </source>
</evidence>
<reference evidence="14 15" key="1">
    <citation type="submission" date="2020-07" db="EMBL/GenBank/DDBJ databases">
        <title>Pseudogemmobacter sp. nov., isolated from poultry manure in Taiwan.</title>
        <authorList>
            <person name="Lin S.-Y."/>
            <person name="Tang Y.-S."/>
            <person name="Young C.-C."/>
        </authorList>
    </citation>
    <scope>NUCLEOTIDE SEQUENCE [LARGE SCALE GENOMIC DNA]</scope>
    <source>
        <strain evidence="14 15">CC-YST710</strain>
    </source>
</reference>
<evidence type="ECO:0000256" key="4">
    <source>
        <dbReference type="ARBA" id="ARBA00019403"/>
    </source>
</evidence>
<keyword evidence="10" id="KW-0411">Iron-sulfur</keyword>
<dbReference type="InterPro" id="IPR036895">
    <property type="entry name" value="Uracil-DNA_glycosylase-like_sf"/>
</dbReference>
<keyword evidence="7" id="KW-0227">DNA damage</keyword>
<comment type="caution">
    <text evidence="14">The sequence shown here is derived from an EMBL/GenBank/DDBJ whole genome shotgun (WGS) entry which is preliminary data.</text>
</comment>
<keyword evidence="8" id="KW-0378">Hydrolase</keyword>
<evidence type="ECO:0000256" key="12">
    <source>
        <dbReference type="SAM" id="MobiDB-lite"/>
    </source>
</evidence>
<protein>
    <recommendedName>
        <fullName evidence="4">Type-4 uracil-DNA glycosylase</fullName>
        <ecNumber evidence="3">3.2.2.27</ecNumber>
    </recommendedName>
</protein>
<evidence type="ECO:0000256" key="8">
    <source>
        <dbReference type="ARBA" id="ARBA00022801"/>
    </source>
</evidence>
<dbReference type="SUPFAM" id="SSF52141">
    <property type="entry name" value="Uracil-DNA glycosylase-like"/>
    <property type="match status" value="1"/>
</dbReference>
<dbReference type="Pfam" id="PF03167">
    <property type="entry name" value="UDG"/>
    <property type="match status" value="1"/>
</dbReference>
<dbReference type="InterPro" id="IPR051536">
    <property type="entry name" value="UDG_Type-4/5"/>
</dbReference>
<evidence type="ECO:0000259" key="13">
    <source>
        <dbReference type="SMART" id="SM00986"/>
    </source>
</evidence>
<evidence type="ECO:0000256" key="11">
    <source>
        <dbReference type="ARBA" id="ARBA00023204"/>
    </source>
</evidence>
<evidence type="ECO:0000256" key="1">
    <source>
        <dbReference type="ARBA" id="ARBA00001400"/>
    </source>
</evidence>
<dbReference type="Proteomes" id="UP001198571">
    <property type="component" value="Unassembled WGS sequence"/>
</dbReference>
<feature type="domain" description="Uracil-DNA glycosylase-like" evidence="13">
    <location>
        <begin position="116"/>
        <end position="267"/>
    </location>
</feature>
<dbReference type="NCBIfam" id="TIGR00758">
    <property type="entry name" value="UDG_fam4"/>
    <property type="match status" value="1"/>
</dbReference>
<keyword evidence="11" id="KW-0234">DNA repair</keyword>
<dbReference type="EC" id="3.2.2.27" evidence="3"/>
<dbReference type="PANTHER" id="PTHR33693">
    <property type="entry name" value="TYPE-5 URACIL-DNA GLYCOSYLASE"/>
    <property type="match status" value="1"/>
</dbReference>
<feature type="region of interest" description="Disordered" evidence="12">
    <location>
        <begin position="44"/>
        <end position="78"/>
    </location>
</feature>
<comment type="catalytic activity">
    <reaction evidence="1">
        <text>Hydrolyzes single-stranded DNA or mismatched double-stranded DNA and polynucleotides, releasing free uracil.</text>
        <dbReference type="EC" id="3.2.2.27"/>
    </reaction>
</comment>
<dbReference type="CDD" id="cd10030">
    <property type="entry name" value="UDG-F4_TTUDGA_SPO1dp_like"/>
    <property type="match status" value="1"/>
</dbReference>
<evidence type="ECO:0000256" key="10">
    <source>
        <dbReference type="ARBA" id="ARBA00023014"/>
    </source>
</evidence>
<evidence type="ECO:0000313" key="14">
    <source>
        <dbReference type="EMBL" id="MCB5410988.1"/>
    </source>
</evidence>